<dbReference type="EMBL" id="HBGT01028749">
    <property type="protein sequence ID" value="CAD9442008.1"/>
    <property type="molecule type" value="Transcribed_RNA"/>
</dbReference>
<dbReference type="InterPro" id="IPR050213">
    <property type="entry name" value="GST_superfamily"/>
</dbReference>
<feature type="domain" description="GST C-terminal" evidence="2">
    <location>
        <begin position="150"/>
        <end position="284"/>
    </location>
</feature>
<dbReference type="InterPro" id="IPR036249">
    <property type="entry name" value="Thioredoxin-like_sf"/>
</dbReference>
<dbReference type="SUPFAM" id="SSF47616">
    <property type="entry name" value="GST C-terminal domain-like"/>
    <property type="match status" value="1"/>
</dbReference>
<reference evidence="3" key="1">
    <citation type="submission" date="2021-01" db="EMBL/GenBank/DDBJ databases">
        <authorList>
            <person name="Corre E."/>
            <person name="Pelletier E."/>
            <person name="Niang G."/>
            <person name="Scheremetjew M."/>
            <person name="Finn R."/>
            <person name="Kale V."/>
            <person name="Holt S."/>
            <person name="Cochrane G."/>
            <person name="Meng A."/>
            <person name="Brown T."/>
            <person name="Cohen L."/>
        </authorList>
    </citation>
    <scope>NUCLEOTIDE SEQUENCE</scope>
    <source>
        <strain evidence="3">RCC1693</strain>
    </source>
</reference>
<feature type="domain" description="GST N-terminal" evidence="1">
    <location>
        <begin position="66"/>
        <end position="147"/>
    </location>
</feature>
<evidence type="ECO:0000259" key="2">
    <source>
        <dbReference type="PROSITE" id="PS50405"/>
    </source>
</evidence>
<name>A0A7S2GA96_9STRA</name>
<sequence length="286" mass="30985">MRSAVVMAMMMMSTKSSVATAFHPMAIHGGRSSLPLRALPLPLPPRSSMPRLLSMRGGDGGEKYVPEIKLYYGNMPFWRAEAVRMALFIGGIEFEDVRDAWSNEERRDEVAAKKTFGALPVMDVDGRVLSQTQAMVTWAGKLTGLYPSDDPWEAAKVDEAINGCTDCTGTLGATMRMPDDEKVAARAALIEEGGRLAMHLGGLEKLAKENAAATSTGAIAGDDLTVADLCVWRLVGWLNGGGLDGLPASWINVDSYPALSKLVKMVDAHPKVIEWKGLEINQPFYK</sequence>
<dbReference type="GO" id="GO:0006749">
    <property type="term" value="P:glutathione metabolic process"/>
    <property type="evidence" value="ECO:0007669"/>
    <property type="project" value="TreeGrafter"/>
</dbReference>
<evidence type="ECO:0000313" key="3">
    <source>
        <dbReference type="EMBL" id="CAD9442008.1"/>
    </source>
</evidence>
<accession>A0A7S2GA96</accession>
<dbReference type="InterPro" id="IPR010987">
    <property type="entry name" value="Glutathione-S-Trfase_C-like"/>
</dbReference>
<dbReference type="PROSITE" id="PS50405">
    <property type="entry name" value="GST_CTER"/>
    <property type="match status" value="1"/>
</dbReference>
<dbReference type="PROSITE" id="PS50404">
    <property type="entry name" value="GST_NTER"/>
    <property type="match status" value="1"/>
</dbReference>
<dbReference type="Gene3D" id="1.20.1050.10">
    <property type="match status" value="1"/>
</dbReference>
<protein>
    <recommendedName>
        <fullName evidence="4">Glutathione transferase</fullName>
    </recommendedName>
</protein>
<organism evidence="3">
    <name type="scientific">Florenciella parvula</name>
    <dbReference type="NCBI Taxonomy" id="236787"/>
    <lineage>
        <taxon>Eukaryota</taxon>
        <taxon>Sar</taxon>
        <taxon>Stramenopiles</taxon>
        <taxon>Ochrophyta</taxon>
        <taxon>Dictyochophyceae</taxon>
        <taxon>Florenciellales</taxon>
        <taxon>Florenciella</taxon>
    </lineage>
</organism>
<dbReference type="Pfam" id="PF02798">
    <property type="entry name" value="GST_N"/>
    <property type="match status" value="1"/>
</dbReference>
<dbReference type="Gene3D" id="3.40.30.10">
    <property type="entry name" value="Glutaredoxin"/>
    <property type="match status" value="1"/>
</dbReference>
<dbReference type="AlphaFoldDB" id="A0A7S2GA96"/>
<dbReference type="InterPro" id="IPR004045">
    <property type="entry name" value="Glutathione_S-Trfase_N"/>
</dbReference>
<dbReference type="PANTHER" id="PTHR11571">
    <property type="entry name" value="GLUTATHIONE S-TRANSFERASE"/>
    <property type="match status" value="1"/>
</dbReference>
<dbReference type="PANTHER" id="PTHR11571:SF252">
    <property type="entry name" value="GLUTATHIONE S-TRANSFERASE"/>
    <property type="match status" value="1"/>
</dbReference>
<dbReference type="SFLD" id="SFLDS00019">
    <property type="entry name" value="Glutathione_Transferase_(cytos"/>
    <property type="match status" value="1"/>
</dbReference>
<gene>
    <name evidence="3" type="ORF">FPAR1323_LOCUS15016</name>
</gene>
<dbReference type="SUPFAM" id="SSF52833">
    <property type="entry name" value="Thioredoxin-like"/>
    <property type="match status" value="1"/>
</dbReference>
<dbReference type="Pfam" id="PF14497">
    <property type="entry name" value="GST_C_3"/>
    <property type="match status" value="1"/>
</dbReference>
<evidence type="ECO:0000259" key="1">
    <source>
        <dbReference type="PROSITE" id="PS50404"/>
    </source>
</evidence>
<dbReference type="GO" id="GO:0004364">
    <property type="term" value="F:glutathione transferase activity"/>
    <property type="evidence" value="ECO:0007669"/>
    <property type="project" value="TreeGrafter"/>
</dbReference>
<evidence type="ECO:0008006" key="4">
    <source>
        <dbReference type="Google" id="ProtNLM"/>
    </source>
</evidence>
<dbReference type="InterPro" id="IPR040079">
    <property type="entry name" value="Glutathione_S-Trfase"/>
</dbReference>
<dbReference type="InterPro" id="IPR036282">
    <property type="entry name" value="Glutathione-S-Trfase_C_sf"/>
</dbReference>
<proteinExistence type="predicted"/>
<dbReference type="InterPro" id="IPR004046">
    <property type="entry name" value="GST_C"/>
</dbReference>